<sequence length="118" mass="12880">MASFLRGLKHALAHRGHHQESQTKAANPALALAKNFTGNFAFLDEQTNKTHSLAISPQLQIAIDNKVLPGQVVGITIHELTFLDHYGYKLVITADDNGPQTIYDEAEDATYAIIVPSV</sequence>
<evidence type="ECO:0000313" key="2">
    <source>
        <dbReference type="Proteomes" id="UP000032552"/>
    </source>
</evidence>
<evidence type="ECO:0008006" key="3">
    <source>
        <dbReference type="Google" id="ProtNLM"/>
    </source>
</evidence>
<proteinExistence type="predicted"/>
<gene>
    <name evidence="1" type="ORF">LC0644_1181</name>
</gene>
<name>A0A0C9Q9W0_LACPA</name>
<dbReference type="RefSeq" id="WP_003564504.1">
    <property type="nucleotide sequence ID" value="NZ_BAYM01000082.1"/>
</dbReference>
<dbReference type="GeneID" id="57089784"/>
<accession>A0A0C9Q9W0</accession>
<dbReference type="InterPro" id="IPR032254">
    <property type="entry name" value="DUF4828"/>
</dbReference>
<reference evidence="2" key="1">
    <citation type="submission" date="2014-05" db="EMBL/GenBank/DDBJ databases">
        <title>Whole genome sequencing of Lactobacillus casei NRIC0644.</title>
        <authorList>
            <person name="Atarashi H."/>
            <person name="Yoshida Y."/>
            <person name="Fujimura S."/>
            <person name="Tanaka N."/>
            <person name="Shiwa Y."/>
            <person name="Yoshikawa H."/>
            <person name="Okada S."/>
            <person name="Nakagawa J."/>
        </authorList>
    </citation>
    <scope>NUCLEOTIDE SEQUENCE [LARGE SCALE GENOMIC DNA]</scope>
    <source>
        <strain evidence="2">NRIC0644</strain>
    </source>
</reference>
<organism evidence="1 2">
    <name type="scientific">Lacticaseibacillus paracasei NRIC 0644</name>
    <dbReference type="NCBI Taxonomy" id="1435038"/>
    <lineage>
        <taxon>Bacteria</taxon>
        <taxon>Bacillati</taxon>
        <taxon>Bacillota</taxon>
        <taxon>Bacilli</taxon>
        <taxon>Lactobacillales</taxon>
        <taxon>Lactobacillaceae</taxon>
        <taxon>Lacticaseibacillus</taxon>
    </lineage>
</organism>
<protein>
    <recommendedName>
        <fullName evidence="3">DUF4828 domain-containing protein</fullName>
    </recommendedName>
</protein>
<dbReference type="EMBL" id="BAYM01000082">
    <property type="protein sequence ID" value="GAN36592.1"/>
    <property type="molecule type" value="Genomic_DNA"/>
</dbReference>
<dbReference type="Proteomes" id="UP000032552">
    <property type="component" value="Unassembled WGS sequence"/>
</dbReference>
<evidence type="ECO:0000313" key="1">
    <source>
        <dbReference type="EMBL" id="GAN36592.1"/>
    </source>
</evidence>
<comment type="caution">
    <text evidence="1">The sequence shown here is derived from an EMBL/GenBank/DDBJ whole genome shotgun (WGS) entry which is preliminary data.</text>
</comment>
<dbReference type="AlphaFoldDB" id="A0A0C9Q9W0"/>
<dbReference type="Pfam" id="PF16110">
    <property type="entry name" value="DUF4828"/>
    <property type="match status" value="1"/>
</dbReference>